<feature type="region of interest" description="Disordered" evidence="1">
    <location>
        <begin position="601"/>
        <end position="622"/>
    </location>
</feature>
<gene>
    <name evidence="3" type="ORF">B0H17DRAFT_1207419</name>
</gene>
<organism evidence="3 4">
    <name type="scientific">Mycena rosella</name>
    <name type="common">Pink bonnet</name>
    <name type="synonym">Agaricus rosellus</name>
    <dbReference type="NCBI Taxonomy" id="1033263"/>
    <lineage>
        <taxon>Eukaryota</taxon>
        <taxon>Fungi</taxon>
        <taxon>Dikarya</taxon>
        <taxon>Basidiomycota</taxon>
        <taxon>Agaricomycotina</taxon>
        <taxon>Agaricomycetes</taxon>
        <taxon>Agaricomycetidae</taxon>
        <taxon>Agaricales</taxon>
        <taxon>Marasmiineae</taxon>
        <taxon>Mycenaceae</taxon>
        <taxon>Mycena</taxon>
    </lineage>
</organism>
<dbReference type="EMBL" id="JARKIE010000144">
    <property type="protein sequence ID" value="KAJ7676286.1"/>
    <property type="molecule type" value="Genomic_DNA"/>
</dbReference>
<evidence type="ECO:0000313" key="4">
    <source>
        <dbReference type="Proteomes" id="UP001221757"/>
    </source>
</evidence>
<dbReference type="AlphaFoldDB" id="A0AAD7D2W7"/>
<reference evidence="3" key="1">
    <citation type="submission" date="2023-03" db="EMBL/GenBank/DDBJ databases">
        <title>Massive genome expansion in bonnet fungi (Mycena s.s.) driven by repeated elements and novel gene families across ecological guilds.</title>
        <authorList>
            <consortium name="Lawrence Berkeley National Laboratory"/>
            <person name="Harder C.B."/>
            <person name="Miyauchi S."/>
            <person name="Viragh M."/>
            <person name="Kuo A."/>
            <person name="Thoen E."/>
            <person name="Andreopoulos B."/>
            <person name="Lu D."/>
            <person name="Skrede I."/>
            <person name="Drula E."/>
            <person name="Henrissat B."/>
            <person name="Morin E."/>
            <person name="Kohler A."/>
            <person name="Barry K."/>
            <person name="LaButti K."/>
            <person name="Morin E."/>
            <person name="Salamov A."/>
            <person name="Lipzen A."/>
            <person name="Mereny Z."/>
            <person name="Hegedus B."/>
            <person name="Baldrian P."/>
            <person name="Stursova M."/>
            <person name="Weitz H."/>
            <person name="Taylor A."/>
            <person name="Grigoriev I.V."/>
            <person name="Nagy L.G."/>
            <person name="Martin F."/>
            <person name="Kauserud H."/>
        </authorList>
    </citation>
    <scope>NUCLEOTIDE SEQUENCE</scope>
    <source>
        <strain evidence="3">CBHHK067</strain>
    </source>
</reference>
<accession>A0AAD7D2W7</accession>
<feature type="compositionally biased region" description="Polar residues" evidence="1">
    <location>
        <begin position="682"/>
        <end position="700"/>
    </location>
</feature>
<evidence type="ECO:0000313" key="3">
    <source>
        <dbReference type="EMBL" id="KAJ7676286.1"/>
    </source>
</evidence>
<dbReference type="InterPro" id="IPR032095">
    <property type="entry name" value="Sacchrp_dh-like_C"/>
</dbReference>
<evidence type="ECO:0000259" key="2">
    <source>
        <dbReference type="Pfam" id="PF16653"/>
    </source>
</evidence>
<protein>
    <recommendedName>
        <fullName evidence="2">Saccharopine dehydrogenase-like C-terminal domain-containing protein</fullName>
    </recommendedName>
</protein>
<dbReference type="Pfam" id="PF16653">
    <property type="entry name" value="Sacchrp_dh_C"/>
    <property type="match status" value="1"/>
</dbReference>
<proteinExistence type="predicted"/>
<evidence type="ECO:0000256" key="1">
    <source>
        <dbReference type="SAM" id="MobiDB-lite"/>
    </source>
</evidence>
<sequence length="700" mass="75871">MPLKDSFTAPRRSSSPAFGPSSPAEQHPQLISDVLAWVQWNVGVKGNRYWSASSSAWREGKLRRKIFTAKQSSALITAFAHPSSLLVDTLPLSQCSRAAHGRPQESHVDICECRGTTHPHAASPLALSFPGSGRRSLRLGLSDLRTRPELASSAANGLFSSRCVVLKPQACGIDNSTPVPATSVRPHAHCDGQSNGSTEPLSSWFITAVVSIAPDPAYTNIVLQDSAGSSSHPPLLVCDTPFLPNVRTNVHARLKSMNNPMVKHTNDDGTVPPTPTLASNAATRHVRLARGHAALPLFSSPPMPSSGTDKDRDDFPHIGIIVLNEAGLGPEPKASTTSHGIDAFTFDALPNHGSVPFREFYNISEAEKVFRGRVRNAGFTAFLAALVKFGWLAVNNGQRTTFLLDVHVKFFKALQRSAGVGSTALCTYPDPTCVDFRVRVMRGPPPALPRLWRKQRVVRRESSSERDAAARAADHTWAAQPPRGTNVSACLRLLLLSPLGLNDSEMQRLSVPRSLLQAFWPSRRLIDATTLRVLSMNSDPQAVFDRSLILLGAYLSRAPTHGFTRLRPWFDRIFPDLAAVVIATLRPVVVEKKPTPKRLRAEISTKTWSKKPKTSSTNDKGRILAGITNLPVASSVGSVAPSPDILHTDVQSSCPDSPRKDRQAEGRSEASTALLLAPKGNRPNSFISKGPSTNSQDVQH</sequence>
<dbReference type="Proteomes" id="UP001221757">
    <property type="component" value="Unassembled WGS sequence"/>
</dbReference>
<feature type="compositionally biased region" description="Basic and acidic residues" evidence="1">
    <location>
        <begin position="657"/>
        <end position="668"/>
    </location>
</feature>
<dbReference type="Gene3D" id="3.30.360.10">
    <property type="entry name" value="Dihydrodipicolinate Reductase, domain 2"/>
    <property type="match status" value="1"/>
</dbReference>
<feature type="region of interest" description="Disordered" evidence="1">
    <location>
        <begin position="1"/>
        <end position="25"/>
    </location>
</feature>
<feature type="compositionally biased region" description="Low complexity" evidence="1">
    <location>
        <begin position="9"/>
        <end position="24"/>
    </location>
</feature>
<name>A0AAD7D2W7_MYCRO</name>
<feature type="domain" description="Saccharopine dehydrogenase-like C-terminal" evidence="2">
    <location>
        <begin position="342"/>
        <end position="396"/>
    </location>
</feature>
<keyword evidence="4" id="KW-1185">Reference proteome</keyword>
<dbReference type="SUPFAM" id="SSF55347">
    <property type="entry name" value="Glyceraldehyde-3-phosphate dehydrogenase-like, C-terminal domain"/>
    <property type="match status" value="1"/>
</dbReference>
<feature type="region of interest" description="Disordered" evidence="1">
    <location>
        <begin position="641"/>
        <end position="700"/>
    </location>
</feature>
<comment type="caution">
    <text evidence="3">The sequence shown here is derived from an EMBL/GenBank/DDBJ whole genome shotgun (WGS) entry which is preliminary data.</text>
</comment>